<sequence length="67" mass="7278">MKTVQLSINTGGEMSKSTKKPSSRNEIPPLGKKSDEITLTASQRRLLQLLIKGTESEEPNVLAAGRL</sequence>
<proteinExistence type="predicted"/>
<evidence type="ECO:0000256" key="1">
    <source>
        <dbReference type="SAM" id="MobiDB-lite"/>
    </source>
</evidence>
<dbReference type="Proteomes" id="UP000217830">
    <property type="component" value="Unassembled WGS sequence"/>
</dbReference>
<name>A0A2A2PH58_9PSED</name>
<evidence type="ECO:0000313" key="3">
    <source>
        <dbReference type="Proteomes" id="UP000217830"/>
    </source>
</evidence>
<reference evidence="2 3" key="1">
    <citation type="submission" date="2017-08" db="EMBL/GenBank/DDBJ databases">
        <title>Draft Genome Sequence of Pseudomonas moraviensis TYU6, isolated from Taxus cuspidata by using PacBio Single-Molecule Real-Time Technology.</title>
        <authorList>
            <person name="Baek K.-H."/>
            <person name="Mishra A.K."/>
        </authorList>
    </citation>
    <scope>NUCLEOTIDE SEQUENCE [LARGE SCALE GENOMIC DNA]</scope>
    <source>
        <strain evidence="2 3">TYU6</strain>
    </source>
</reference>
<feature type="compositionally biased region" description="Polar residues" evidence="1">
    <location>
        <begin position="1"/>
        <end position="12"/>
    </location>
</feature>
<comment type="caution">
    <text evidence="2">The sequence shown here is derived from an EMBL/GenBank/DDBJ whole genome shotgun (WGS) entry which is preliminary data.</text>
</comment>
<gene>
    <name evidence="2" type="ORF">CKQ80_06200</name>
</gene>
<accession>A0A2A2PH58</accession>
<keyword evidence="3" id="KW-1185">Reference proteome</keyword>
<dbReference type="AlphaFoldDB" id="A0A2A2PH58"/>
<dbReference type="EMBL" id="NRST01000001">
    <property type="protein sequence ID" value="PAW54908.1"/>
    <property type="molecule type" value="Genomic_DNA"/>
</dbReference>
<protein>
    <submittedName>
        <fullName evidence="2">Uncharacterized protein</fullName>
    </submittedName>
</protein>
<evidence type="ECO:0000313" key="2">
    <source>
        <dbReference type="EMBL" id="PAW54908.1"/>
    </source>
</evidence>
<organism evidence="2 3">
    <name type="scientific">Pseudomonas moraviensis</name>
    <dbReference type="NCBI Taxonomy" id="321662"/>
    <lineage>
        <taxon>Bacteria</taxon>
        <taxon>Pseudomonadati</taxon>
        <taxon>Pseudomonadota</taxon>
        <taxon>Gammaproteobacteria</taxon>
        <taxon>Pseudomonadales</taxon>
        <taxon>Pseudomonadaceae</taxon>
        <taxon>Pseudomonas</taxon>
    </lineage>
</organism>
<feature type="region of interest" description="Disordered" evidence="1">
    <location>
        <begin position="1"/>
        <end position="36"/>
    </location>
</feature>